<dbReference type="RefSeq" id="WP_101532406.1">
    <property type="nucleotide sequence ID" value="NZ_PKUQ01000002.1"/>
</dbReference>
<dbReference type="OrthoDB" id="5321503at2"/>
<accession>A0A2N5XVV3</accession>
<feature type="compositionally biased region" description="Low complexity" evidence="1">
    <location>
        <begin position="1607"/>
        <end position="1616"/>
    </location>
</feature>
<name>A0A2N5XVV3_9HYPH</name>
<feature type="compositionally biased region" description="Polar residues" evidence="1">
    <location>
        <begin position="862"/>
        <end position="882"/>
    </location>
</feature>
<dbReference type="EMBL" id="PKUQ01000002">
    <property type="protein sequence ID" value="PLW78641.1"/>
    <property type="molecule type" value="Genomic_DNA"/>
</dbReference>
<evidence type="ECO:0000313" key="3">
    <source>
        <dbReference type="Proteomes" id="UP000234881"/>
    </source>
</evidence>
<dbReference type="Proteomes" id="UP000234881">
    <property type="component" value="Unassembled WGS sequence"/>
</dbReference>
<gene>
    <name evidence="2" type="ORF">C0081_03400</name>
</gene>
<evidence type="ECO:0000313" key="2">
    <source>
        <dbReference type="EMBL" id="PLW78641.1"/>
    </source>
</evidence>
<dbReference type="Pfam" id="PF06101">
    <property type="entry name" value="Vps62"/>
    <property type="match status" value="1"/>
</dbReference>
<keyword evidence="3" id="KW-1185">Reference proteome</keyword>
<proteinExistence type="predicted"/>
<organism evidence="2 3">
    <name type="scientific">Cohaesibacter celericrescens</name>
    <dbReference type="NCBI Taxonomy" id="2067669"/>
    <lineage>
        <taxon>Bacteria</taxon>
        <taxon>Pseudomonadati</taxon>
        <taxon>Pseudomonadota</taxon>
        <taxon>Alphaproteobacteria</taxon>
        <taxon>Hyphomicrobiales</taxon>
        <taxon>Cohaesibacteraceae</taxon>
    </lineage>
</organism>
<feature type="region of interest" description="Disordered" evidence="1">
    <location>
        <begin position="861"/>
        <end position="882"/>
    </location>
</feature>
<dbReference type="InterPro" id="IPR009291">
    <property type="entry name" value="Vps62"/>
</dbReference>
<evidence type="ECO:0000256" key="1">
    <source>
        <dbReference type="SAM" id="MobiDB-lite"/>
    </source>
</evidence>
<protein>
    <submittedName>
        <fullName evidence="2">Uncharacterized protein</fullName>
    </submittedName>
</protein>
<sequence>MEFALRKAIDRTGTVLAICACSVFATHATLSPAFAENRIMGPAKGRFAQQLPTPRCDGFEDYMRDAGNFVVDGVEYLGEKTIKSTIGMGKLLAGNPSALIDEIDGTFKDLGTAAATLSKYTPLALISVIVDELPPGGFTSFLKSGVRFQDQLREGVAMGMAQNLNPLKQVRTIYSDGTEVFGDIGKVLINLDDPLAAGNEFLKLNQKWTGAGALTYMLTEKDPMTGLKKALNAMHRQIELVTNHAGPNGKVASAVFDYAMGESKKLINKIPDPKDKQVAALLAATFATTFKQTLKDPNYKRNGYNVSRHPFYFADIRELPTEWMGNDHNSGGKYDWGMDRARVEDYPGCISLGDYAYTDKHRKTIPAVCGVENGRNKWWSRPIDYKLVWGDNCSGGTHDRSVWQPVCKQGYISVGFVAGRGSWKKPKPNRIACVKNDPHLFTVVNGISAGLKFTANDKNSGAKFDITTYDRTFEGLKLTHAVPFARNKGDQRFVQSLRVAVVVPGIAPSGKNSHCAQFYAESGYRGRTTRVCATGRRNYKKSLAGGNGQMRRGFKSFHCGLGVAALKFYKGSRDQNPRIRPCDISNSNRIPLADYRGITHVEVLAHYFDPDDPKREFFSPEHQQVRLELEKACNTGTNPQACLNLAQSSTRRHDWTQAYGAIDAVRRFGLACEGNVKGACKAYRQTASSLCKAGESKACGLSQNADRLTQLTGLRADLDAKRLACNAGSPQSCADFGQSLFRIGGASVQGGTNQPPEWTEGGAVYQKLCDANFNDSCQQLKQLAGNMCISKMGKGCTITGQFRIKDAPKGYEAANRKAAIKDYEKGCNWGDEEGCQEFARTRVQDAYSDPKSSKRRLAALQGANQSTLDGTQSKTPTNNRAKDSAVQTLLESCQRGNQRSCDMHEGYLGELNSELQSDYFKCVGLGETKSCTAYGIAVEGAEKGTITKNPVSTKDGSSTYFYKEACQGVFVSGAMTKGDGEACMILGNKTLSGEDGTPANKREANSIGNFVLGCETLGHAESCLMAAKVIVGPTMPQSQKYYAVIYERKACEAGSQSACDMLLARTVDLNNAGQKPGDTRATAESCALRTTFTDFDASSQLDLEPGKLKTKFSNSGSSPLTLKFRVNQSTESEWAIIQPRESIEIEDYKNRTYVLLDANQQCVGAAKLVSDNQHLTYAAAADVVHQTAPNGNSGKSANNTAPVKPPKSGAIKVTLDAAQNCHLHGSLASNDTGVAAMTTFENTGMEPLYVYWLDEKGQDSDYQRTGNALAIVEPGTATSIQTGIGLAYSVFSTANGQTNCVGITSIEDVNTHVTMNGDNGTVNANTPANTTGKVANQNNPSITGVSGAQQLGSCAQNGTMVSASTGDPANMTLTNTGADDLYVYWINQNGDHGDYNGDNTPISLVAAGHSAELQVQIGDAYAVYDAASNCIGVTPQLSAASAFTASSAAGSANSQSKTPQPTAAPQDTATLNQTQPTANQAGNQDQLTIGTGNSCKMRGSVVSELSGQSASVSFANNGSETIYVYWLDENGTDTDYDYSGNPVAAIAPGDSQTLKASVGFAYSIFSNVNGQIECVGVTQLKSTDTLVSVIAGGNTHTADDDEILTPSQDSQQDQSDANISDNLAHLTLRSGENCHYRGSVDSSDAGNEAQVSFTNRGADVAYVYWVDESGAETDYDYSGNPLAAIEPGGSQAFESREGFIYSAFSVVNGETVCIGMTEVEAPSVSIEIYDTDGN</sequence>
<feature type="region of interest" description="Disordered" evidence="1">
    <location>
        <begin position="1597"/>
        <end position="1616"/>
    </location>
</feature>
<comment type="caution">
    <text evidence="2">The sequence shown here is derived from an EMBL/GenBank/DDBJ whole genome shotgun (WGS) entry which is preliminary data.</text>
</comment>
<reference evidence="2 3" key="1">
    <citation type="submission" date="2018-01" db="EMBL/GenBank/DDBJ databases">
        <title>The draft genome sequence of Cohaesibacter sp. H1304.</title>
        <authorList>
            <person name="Wang N.-N."/>
            <person name="Du Z.-J."/>
        </authorList>
    </citation>
    <scope>NUCLEOTIDE SEQUENCE [LARGE SCALE GENOMIC DNA]</scope>
    <source>
        <strain evidence="2 3">H1304</strain>
    </source>
</reference>